<evidence type="ECO:0000313" key="3">
    <source>
        <dbReference type="EMBL" id="PMD06263.1"/>
    </source>
</evidence>
<feature type="domain" description="WYL" evidence="1">
    <location>
        <begin position="152"/>
        <end position="209"/>
    </location>
</feature>
<organism evidence="3 4">
    <name type="scientific">Brevibacterium paucivorans</name>
    <dbReference type="NCBI Taxonomy" id="170994"/>
    <lineage>
        <taxon>Bacteria</taxon>
        <taxon>Bacillati</taxon>
        <taxon>Actinomycetota</taxon>
        <taxon>Actinomycetes</taxon>
        <taxon>Micrococcales</taxon>
        <taxon>Brevibacteriaceae</taxon>
        <taxon>Brevibacterium</taxon>
    </lineage>
</organism>
<feature type="domain" description="WCX" evidence="2">
    <location>
        <begin position="241"/>
        <end position="306"/>
    </location>
</feature>
<comment type="caution">
    <text evidence="3">The sequence shown here is derived from an EMBL/GenBank/DDBJ whole genome shotgun (WGS) entry which is preliminary data.</text>
</comment>
<dbReference type="PANTHER" id="PTHR34580">
    <property type="match status" value="1"/>
</dbReference>
<dbReference type="InterPro" id="IPR026881">
    <property type="entry name" value="WYL_dom"/>
</dbReference>
<dbReference type="PANTHER" id="PTHR34580:SF3">
    <property type="entry name" value="PROTEIN PAFB"/>
    <property type="match status" value="1"/>
</dbReference>
<evidence type="ECO:0000259" key="1">
    <source>
        <dbReference type="Pfam" id="PF13280"/>
    </source>
</evidence>
<dbReference type="Proteomes" id="UP000235598">
    <property type="component" value="Unassembled WGS sequence"/>
</dbReference>
<name>A0A2N6VQI0_9MICO</name>
<dbReference type="InterPro" id="IPR057727">
    <property type="entry name" value="WCX_dom"/>
</dbReference>
<dbReference type="EMBL" id="PNHK01000001">
    <property type="protein sequence ID" value="PMD06263.1"/>
    <property type="molecule type" value="Genomic_DNA"/>
</dbReference>
<dbReference type="AlphaFoldDB" id="A0A2N6VQI0"/>
<reference evidence="3 4" key="1">
    <citation type="submission" date="2017-09" db="EMBL/GenBank/DDBJ databases">
        <title>Bacterial strain isolated from the female urinary microbiota.</title>
        <authorList>
            <person name="Thomas-White K."/>
            <person name="Kumar N."/>
            <person name="Forster S."/>
            <person name="Putonti C."/>
            <person name="Lawley T."/>
            <person name="Wolfe A.J."/>
        </authorList>
    </citation>
    <scope>NUCLEOTIDE SEQUENCE [LARGE SCALE GENOMIC DNA]</scope>
    <source>
        <strain evidence="3 4">UMB1301</strain>
    </source>
</reference>
<dbReference type="InterPro" id="IPR051534">
    <property type="entry name" value="CBASS_pafABC_assoc_protein"/>
</dbReference>
<gene>
    <name evidence="3" type="ORF">CJ199_02510</name>
</gene>
<proteinExistence type="predicted"/>
<accession>A0A2N6VQI0</accession>
<dbReference type="PROSITE" id="PS52050">
    <property type="entry name" value="WYL"/>
    <property type="match status" value="1"/>
</dbReference>
<sequence>MVSAPVRRQYERLLNLLFALRNTRTWMSKAQIREHVEGYENLSDDAFNRMFERDKATLRGMGINISSTDWGNRPNEDVVYGYRITDEDYALDEISFTPAEVEVLRAASAWLPQTGPAVRAMTKLTGLGEDLIQHDVPVPATATNTKLTGRFIDAVEDRRPQTFTYRKAGGQPEVRTLFPYGVLSRGPRVYVVGYDVDREGIRVFRLSRIVGKVKHHPKYRSSAYDIPSDFSASDYVRSDPTVRVSAALAHGRGDNLRSRAHAVSRIDDSWDRVTVDVTDMHEFVSEMLSLGSFVTPLEPPEVVRAYEDGYRQTVDRLKELAGE</sequence>
<dbReference type="Pfam" id="PF25583">
    <property type="entry name" value="WCX"/>
    <property type="match status" value="1"/>
</dbReference>
<protein>
    <submittedName>
        <fullName evidence="3">Uncharacterized protein</fullName>
    </submittedName>
</protein>
<evidence type="ECO:0000313" key="4">
    <source>
        <dbReference type="Proteomes" id="UP000235598"/>
    </source>
</evidence>
<dbReference type="Pfam" id="PF13280">
    <property type="entry name" value="WYL"/>
    <property type="match status" value="1"/>
</dbReference>
<evidence type="ECO:0000259" key="2">
    <source>
        <dbReference type="Pfam" id="PF25583"/>
    </source>
</evidence>
<dbReference type="OrthoDB" id="3268930at2"/>